<gene>
    <name evidence="7" type="ORF">ACFS6H_04290</name>
</gene>
<dbReference type="Pfam" id="PF04542">
    <property type="entry name" value="Sigma70_r2"/>
    <property type="match status" value="1"/>
</dbReference>
<dbReference type="InterPro" id="IPR039425">
    <property type="entry name" value="RNA_pol_sigma-70-like"/>
</dbReference>
<dbReference type="PANTHER" id="PTHR43133">
    <property type="entry name" value="RNA POLYMERASE ECF-TYPE SIGMA FACTO"/>
    <property type="match status" value="1"/>
</dbReference>
<keyword evidence="4" id="KW-0804">Transcription</keyword>
<dbReference type="SUPFAM" id="SSF88659">
    <property type="entry name" value="Sigma3 and sigma4 domains of RNA polymerase sigma factors"/>
    <property type="match status" value="1"/>
</dbReference>
<name>A0ABW6A3S3_9BACT</name>
<evidence type="ECO:0000256" key="1">
    <source>
        <dbReference type="ARBA" id="ARBA00010641"/>
    </source>
</evidence>
<organism evidence="7 8">
    <name type="scientific">Terrimonas rubra</name>
    <dbReference type="NCBI Taxonomy" id="1035890"/>
    <lineage>
        <taxon>Bacteria</taxon>
        <taxon>Pseudomonadati</taxon>
        <taxon>Bacteroidota</taxon>
        <taxon>Chitinophagia</taxon>
        <taxon>Chitinophagales</taxon>
        <taxon>Chitinophagaceae</taxon>
        <taxon>Terrimonas</taxon>
    </lineage>
</organism>
<reference evidence="8" key="1">
    <citation type="journal article" date="2019" name="Int. J. Syst. Evol. Microbiol.">
        <title>The Global Catalogue of Microorganisms (GCM) 10K type strain sequencing project: providing services to taxonomists for standard genome sequencing and annotation.</title>
        <authorList>
            <consortium name="The Broad Institute Genomics Platform"/>
            <consortium name="The Broad Institute Genome Sequencing Center for Infectious Disease"/>
            <person name="Wu L."/>
            <person name="Ma J."/>
        </authorList>
    </citation>
    <scope>NUCLEOTIDE SEQUENCE [LARGE SCALE GENOMIC DNA]</scope>
    <source>
        <strain evidence="8">KCTC 23299</strain>
    </source>
</reference>
<dbReference type="InterPro" id="IPR007627">
    <property type="entry name" value="RNA_pol_sigma70_r2"/>
</dbReference>
<evidence type="ECO:0000259" key="5">
    <source>
        <dbReference type="Pfam" id="PF04542"/>
    </source>
</evidence>
<comment type="caution">
    <text evidence="7">The sequence shown here is derived from an EMBL/GenBank/DDBJ whole genome shotgun (WGS) entry which is preliminary data.</text>
</comment>
<dbReference type="Gene3D" id="1.10.1740.10">
    <property type="match status" value="1"/>
</dbReference>
<keyword evidence="8" id="KW-1185">Reference proteome</keyword>
<dbReference type="InterPro" id="IPR013324">
    <property type="entry name" value="RNA_pol_sigma_r3/r4-like"/>
</dbReference>
<dbReference type="RefSeq" id="WP_386095566.1">
    <property type="nucleotide sequence ID" value="NZ_JBHUOZ010000001.1"/>
</dbReference>
<dbReference type="SUPFAM" id="SSF88946">
    <property type="entry name" value="Sigma2 domain of RNA polymerase sigma factors"/>
    <property type="match status" value="1"/>
</dbReference>
<keyword evidence="2" id="KW-0805">Transcription regulation</keyword>
<evidence type="ECO:0000259" key="6">
    <source>
        <dbReference type="Pfam" id="PF08281"/>
    </source>
</evidence>
<dbReference type="InterPro" id="IPR013325">
    <property type="entry name" value="RNA_pol_sigma_r2"/>
</dbReference>
<keyword evidence="3" id="KW-0731">Sigma factor</keyword>
<dbReference type="Gene3D" id="1.10.10.10">
    <property type="entry name" value="Winged helix-like DNA-binding domain superfamily/Winged helix DNA-binding domain"/>
    <property type="match status" value="1"/>
</dbReference>
<dbReference type="NCBIfam" id="TIGR02937">
    <property type="entry name" value="sigma70-ECF"/>
    <property type="match status" value="1"/>
</dbReference>
<proteinExistence type="inferred from homology"/>
<evidence type="ECO:0000313" key="8">
    <source>
        <dbReference type="Proteomes" id="UP001597511"/>
    </source>
</evidence>
<sequence length="163" mass="19122">MTSQQQQDAFTERIAGNEALIWKVCRLYGETEQDRQDLFQEIMVQTWKSFDQFRGEAKFSTWLYQVSINTALSGIRKKKRMIPVVQRDVMPEITDFSSPPEDEQLQQLYHAIAKLNGVEKALTLLYLEDRSYKEMEVILGVSESTLRVKMTRVKEKLRQLINI</sequence>
<dbReference type="InterPro" id="IPR036388">
    <property type="entry name" value="WH-like_DNA-bd_sf"/>
</dbReference>
<dbReference type="Pfam" id="PF08281">
    <property type="entry name" value="Sigma70_r4_2"/>
    <property type="match status" value="1"/>
</dbReference>
<evidence type="ECO:0000313" key="7">
    <source>
        <dbReference type="EMBL" id="MFD2918918.1"/>
    </source>
</evidence>
<dbReference type="InterPro" id="IPR013249">
    <property type="entry name" value="RNA_pol_sigma70_r4_t2"/>
</dbReference>
<comment type="similarity">
    <text evidence="1">Belongs to the sigma-70 factor family. ECF subfamily.</text>
</comment>
<evidence type="ECO:0000256" key="3">
    <source>
        <dbReference type="ARBA" id="ARBA00023082"/>
    </source>
</evidence>
<dbReference type="PANTHER" id="PTHR43133:SF45">
    <property type="entry name" value="RNA POLYMERASE ECF-TYPE SIGMA FACTOR"/>
    <property type="match status" value="1"/>
</dbReference>
<dbReference type="EMBL" id="JBHUOZ010000001">
    <property type="protein sequence ID" value="MFD2918918.1"/>
    <property type="molecule type" value="Genomic_DNA"/>
</dbReference>
<protein>
    <submittedName>
        <fullName evidence="7">RNA polymerase sigma factor</fullName>
    </submittedName>
</protein>
<dbReference type="Proteomes" id="UP001597511">
    <property type="component" value="Unassembled WGS sequence"/>
</dbReference>
<evidence type="ECO:0000256" key="2">
    <source>
        <dbReference type="ARBA" id="ARBA00023015"/>
    </source>
</evidence>
<accession>A0ABW6A3S3</accession>
<feature type="domain" description="RNA polymerase sigma factor 70 region 4 type 2" evidence="6">
    <location>
        <begin position="106"/>
        <end position="157"/>
    </location>
</feature>
<evidence type="ECO:0000256" key="4">
    <source>
        <dbReference type="ARBA" id="ARBA00023163"/>
    </source>
</evidence>
<dbReference type="InterPro" id="IPR014284">
    <property type="entry name" value="RNA_pol_sigma-70_dom"/>
</dbReference>
<feature type="domain" description="RNA polymerase sigma-70 region 2" evidence="5">
    <location>
        <begin position="17"/>
        <end position="80"/>
    </location>
</feature>